<name>A0A3M8SXU2_9GAMM</name>
<proteinExistence type="predicted"/>
<reference evidence="1 2" key="1">
    <citation type="submission" date="2018-11" db="EMBL/GenBank/DDBJ databases">
        <title>Lysobacter cryohumiis sp. nov., isolated from soil in the Tianshan Mountains, Xinjiang, China.</title>
        <authorList>
            <person name="Luo Y."/>
            <person name="Sheng H."/>
        </authorList>
    </citation>
    <scope>NUCLEOTIDE SEQUENCE [LARGE SCALE GENOMIC DNA]</scope>
    <source>
        <strain evidence="1 2">ZS60</strain>
    </source>
</reference>
<dbReference type="InterPro" id="IPR052042">
    <property type="entry name" value="Tail_sheath_structural"/>
</dbReference>
<dbReference type="EMBL" id="RIBS01000001">
    <property type="protein sequence ID" value="RNF86191.1"/>
    <property type="molecule type" value="Genomic_DNA"/>
</dbReference>
<organism evidence="1 2">
    <name type="scientific">Montanilutibacter psychrotolerans</name>
    <dbReference type="NCBI Taxonomy" id="1327343"/>
    <lineage>
        <taxon>Bacteria</taxon>
        <taxon>Pseudomonadati</taxon>
        <taxon>Pseudomonadota</taxon>
        <taxon>Gammaproteobacteria</taxon>
        <taxon>Lysobacterales</taxon>
        <taxon>Lysobacteraceae</taxon>
        <taxon>Montanilutibacter</taxon>
    </lineage>
</organism>
<keyword evidence="2" id="KW-1185">Reference proteome</keyword>
<sequence>MLSALHFEAVAPTLGTAPSRADVACFIGHVARRVGVPVPEPVKQQWRAAGWLGGPWTIDEQRYDDLLQLPVVLDSWEAFDRLYAWETRTLADGRVQRCASYLGASVRSFFANGGRRAVVVRTGDPWAYLGGNARSTRRVERLSRLLPRFDPTLRPFDPMAPDSWRGIEHLCGLPEVSHLCFPDLSDICAGEPPLPDVERAPPVPPEVFVECSHDEPPDPVDDALRFVQAPQLDVDGFAAWSRAIAGVCAFLDQHRRDVLLIGALPMAQASAVSVGSGVHSGADWLGFLRDVGVLELGAGADAQGTAASAFVQLGWPWLRSSRSRDLPQQLEPADGLLAGVLAANALTRGTFRSVAGTRLPDLSTVEPMPAFGLGPDSPTAQLAQRVCLLGPEPGGFAVLSDVTTSADIAWRQGGSRRLMATLRRAARQLGEEHIFEPNGPALWARLRDGIESLLDAFRAAGALGGNSAEEAYRVRCDRSTMSQNDLDNGRVRIEVSVLPAFAVERITFALDLAAGGSAASRLDEVA</sequence>
<dbReference type="OrthoDB" id="9177104at2"/>
<dbReference type="PANTHER" id="PTHR35861:SF1">
    <property type="entry name" value="PHAGE TAIL SHEATH PROTEIN"/>
    <property type="match status" value="1"/>
</dbReference>
<dbReference type="RefSeq" id="WP_123086310.1">
    <property type="nucleotide sequence ID" value="NZ_RIBS01000001.1"/>
</dbReference>
<gene>
    <name evidence="1" type="ORF">EER27_01835</name>
</gene>
<protein>
    <submittedName>
        <fullName evidence="1">Phage tail sheath family protein</fullName>
    </submittedName>
</protein>
<dbReference type="Proteomes" id="UP000267049">
    <property type="component" value="Unassembled WGS sequence"/>
</dbReference>
<dbReference type="AlphaFoldDB" id="A0A3M8SXU2"/>
<comment type="caution">
    <text evidence="1">The sequence shown here is derived from an EMBL/GenBank/DDBJ whole genome shotgun (WGS) entry which is preliminary data.</text>
</comment>
<accession>A0A3M8SXU2</accession>
<evidence type="ECO:0000313" key="2">
    <source>
        <dbReference type="Proteomes" id="UP000267049"/>
    </source>
</evidence>
<dbReference type="PANTHER" id="PTHR35861">
    <property type="match status" value="1"/>
</dbReference>
<evidence type="ECO:0000313" key="1">
    <source>
        <dbReference type="EMBL" id="RNF86191.1"/>
    </source>
</evidence>